<evidence type="ECO:0000313" key="4">
    <source>
        <dbReference type="Proteomes" id="UP000176650"/>
    </source>
</evidence>
<dbReference type="Proteomes" id="UP000176650">
    <property type="component" value="Unassembled WGS sequence"/>
</dbReference>
<dbReference type="SUPFAM" id="SSF143120">
    <property type="entry name" value="YefM-like"/>
    <property type="match status" value="1"/>
</dbReference>
<dbReference type="InterPro" id="IPR036165">
    <property type="entry name" value="YefM-like_sf"/>
</dbReference>
<proteinExistence type="inferred from homology"/>
<feature type="compositionally biased region" description="Basic and acidic residues" evidence="2">
    <location>
        <begin position="102"/>
        <end position="112"/>
    </location>
</feature>
<organism evidence="3 4">
    <name type="scientific">Candidatus Azambacteria bacterium RIFCSPLOWO2_01_FULL_46_25</name>
    <dbReference type="NCBI Taxonomy" id="1797298"/>
    <lineage>
        <taxon>Bacteria</taxon>
        <taxon>Candidatus Azamiibacteriota</taxon>
    </lineage>
</organism>
<comment type="caution">
    <text evidence="3">The sequence shown here is derived from an EMBL/GenBank/DDBJ whole genome shotgun (WGS) entry which is preliminary data.</text>
</comment>
<evidence type="ECO:0000256" key="1">
    <source>
        <dbReference type="ARBA" id="ARBA00009981"/>
    </source>
</evidence>
<feature type="region of interest" description="Disordered" evidence="2">
    <location>
        <begin position="102"/>
        <end position="123"/>
    </location>
</feature>
<evidence type="ECO:0000313" key="3">
    <source>
        <dbReference type="EMBL" id="OGD34145.1"/>
    </source>
</evidence>
<dbReference type="AlphaFoldDB" id="A0A1F5BU57"/>
<sequence>MLEDIKKILASVKKGVVIMENGKPAYVLVPFEEYQETVGRGVMRTAAFYQETIGLSREAKPQPIDDASLIQKMIDYEMNIGANNVSRMEDMEIQSLLGKLDGAKRKEEKSASEQDINLGDLPF</sequence>
<protein>
    <recommendedName>
        <fullName evidence="5">Antitoxin</fullName>
    </recommendedName>
</protein>
<dbReference type="EMBL" id="MEYS01000002">
    <property type="protein sequence ID" value="OGD34145.1"/>
    <property type="molecule type" value="Genomic_DNA"/>
</dbReference>
<gene>
    <name evidence="3" type="ORF">A2988_01550</name>
</gene>
<name>A0A1F5BU57_9BACT</name>
<evidence type="ECO:0000256" key="2">
    <source>
        <dbReference type="SAM" id="MobiDB-lite"/>
    </source>
</evidence>
<evidence type="ECO:0008006" key="5">
    <source>
        <dbReference type="Google" id="ProtNLM"/>
    </source>
</evidence>
<dbReference type="STRING" id="1797298.A2988_01550"/>
<reference evidence="3 4" key="1">
    <citation type="journal article" date="2016" name="Nat. Commun.">
        <title>Thousands of microbial genomes shed light on interconnected biogeochemical processes in an aquifer system.</title>
        <authorList>
            <person name="Anantharaman K."/>
            <person name="Brown C.T."/>
            <person name="Hug L.A."/>
            <person name="Sharon I."/>
            <person name="Castelle C.J."/>
            <person name="Probst A.J."/>
            <person name="Thomas B.C."/>
            <person name="Singh A."/>
            <person name="Wilkins M.J."/>
            <person name="Karaoz U."/>
            <person name="Brodie E.L."/>
            <person name="Williams K.H."/>
            <person name="Hubbard S.S."/>
            <person name="Banfield J.F."/>
        </authorList>
    </citation>
    <scope>NUCLEOTIDE SEQUENCE [LARGE SCALE GENOMIC DNA]</scope>
</reference>
<comment type="similarity">
    <text evidence="1">Belongs to the phD/YefM antitoxin family.</text>
</comment>
<accession>A0A1F5BU57</accession>